<dbReference type="PANTHER" id="PTHR31306:SF8">
    <property type="entry name" value="GLYCOSYLTRANSFERASE FAMILY 34 PROTEIN"/>
    <property type="match status" value="1"/>
</dbReference>
<dbReference type="Gene3D" id="3.90.550.10">
    <property type="entry name" value="Spore Coat Polysaccharide Biosynthesis Protein SpsA, Chain A"/>
    <property type="match status" value="1"/>
</dbReference>
<dbReference type="SUPFAM" id="SSF53448">
    <property type="entry name" value="Nucleotide-diphospho-sugar transferases"/>
    <property type="match status" value="1"/>
</dbReference>
<evidence type="ECO:0000256" key="3">
    <source>
        <dbReference type="ARBA" id="ARBA00022679"/>
    </source>
</evidence>
<evidence type="ECO:0000256" key="4">
    <source>
        <dbReference type="SAM" id="Phobius"/>
    </source>
</evidence>
<dbReference type="InterPro" id="IPR029044">
    <property type="entry name" value="Nucleotide-diphossugar_trans"/>
</dbReference>
<reference evidence="5" key="2">
    <citation type="journal article" date="2022" name="Microb. Genom.">
        <title>A chromosome-scale genome assembly of the tomato pathogen Cladosporium fulvum reveals a compartmentalized genome architecture and the presence of a dispensable chromosome.</title>
        <authorList>
            <person name="Zaccaron A.Z."/>
            <person name="Chen L.H."/>
            <person name="Samaras A."/>
            <person name="Stergiopoulos I."/>
        </authorList>
    </citation>
    <scope>NUCLEOTIDE SEQUENCE</scope>
    <source>
        <strain evidence="5">Race5_Kim</strain>
    </source>
</reference>
<dbReference type="GO" id="GO:0006487">
    <property type="term" value="P:protein N-linked glycosylation"/>
    <property type="evidence" value="ECO:0007669"/>
    <property type="project" value="TreeGrafter"/>
</dbReference>
<evidence type="ECO:0000256" key="2">
    <source>
        <dbReference type="ARBA" id="ARBA00022676"/>
    </source>
</evidence>
<protein>
    <recommendedName>
        <fullName evidence="7">Glycosyltransferase family 34 protein</fullName>
    </recommendedName>
</protein>
<reference evidence="5" key="1">
    <citation type="submission" date="2021-12" db="EMBL/GenBank/DDBJ databases">
        <authorList>
            <person name="Zaccaron A."/>
            <person name="Stergiopoulos I."/>
        </authorList>
    </citation>
    <scope>NUCLEOTIDE SEQUENCE</scope>
    <source>
        <strain evidence="5">Race5_Kim</strain>
    </source>
</reference>
<keyword evidence="4" id="KW-0812">Transmembrane</keyword>
<accession>A0A9Q8LDW3</accession>
<dbReference type="OrthoDB" id="407658at2759"/>
<evidence type="ECO:0000256" key="1">
    <source>
        <dbReference type="ARBA" id="ARBA00005664"/>
    </source>
</evidence>
<sequence>MASTKGSIYTVGDVESDEVHHSLARMRFIMARTSILFLFIVSLILATFEFTKMYHGMHVRIQTSSTGLETFEPTSYFFHKSTAINNRLTKLVGLNWTSPQRPTIGKCTVAHGKHNEAYQRAIDTHLAHSKVNGYTMFLLHQPILDGLWSKEAALLEVLLLQLAKPAEERLEWLMWFDADTVIINKLISLEIFLPPAHRPDVHLLFTKDWNGLNNGVFLIKVSAWSVDFVSSIVSFRTYRPEEELEFTEQSAMEKVMQMDQYKDHVVQCPSQWWNAYPNDGGEENVHFDHRPGQLLVHSAGIGDKGKVIDEWLGKLAHQRYLYAMPASGTNYKEQIEAFWRGLDEEREANDDNDTKDDPRRALWD</sequence>
<dbReference type="GO" id="GO:0000139">
    <property type="term" value="C:Golgi membrane"/>
    <property type="evidence" value="ECO:0007669"/>
    <property type="project" value="TreeGrafter"/>
</dbReference>
<keyword evidence="2" id="KW-0328">Glycosyltransferase</keyword>
<keyword evidence="3" id="KW-0808">Transferase</keyword>
<keyword evidence="4" id="KW-1133">Transmembrane helix</keyword>
<keyword evidence="4" id="KW-0472">Membrane</keyword>
<gene>
    <name evidence="5" type="ORF">CLAFUR5_08082</name>
</gene>
<evidence type="ECO:0000313" key="5">
    <source>
        <dbReference type="EMBL" id="UJO14888.1"/>
    </source>
</evidence>
<dbReference type="PANTHER" id="PTHR31306">
    <property type="entry name" value="ALPHA-1,6-MANNOSYLTRANSFERASE MNN11-RELATED"/>
    <property type="match status" value="1"/>
</dbReference>
<comment type="similarity">
    <text evidence="1">Belongs to the glycosyltransferase 34 family.</text>
</comment>
<evidence type="ECO:0008006" key="7">
    <source>
        <dbReference type="Google" id="ProtNLM"/>
    </source>
</evidence>
<keyword evidence="6" id="KW-1185">Reference proteome</keyword>
<dbReference type="GeneID" id="71987960"/>
<proteinExistence type="inferred from homology"/>
<evidence type="ECO:0000313" key="6">
    <source>
        <dbReference type="Proteomes" id="UP000756132"/>
    </source>
</evidence>
<dbReference type="GO" id="GO:0016757">
    <property type="term" value="F:glycosyltransferase activity"/>
    <property type="evidence" value="ECO:0007669"/>
    <property type="project" value="UniProtKB-KW"/>
</dbReference>
<dbReference type="KEGG" id="ffu:CLAFUR5_08082"/>
<dbReference type="Pfam" id="PF05637">
    <property type="entry name" value="Glyco_transf_34"/>
    <property type="match status" value="1"/>
</dbReference>
<dbReference type="AlphaFoldDB" id="A0A9Q8LDW3"/>
<organism evidence="5 6">
    <name type="scientific">Passalora fulva</name>
    <name type="common">Tomato leaf mold</name>
    <name type="synonym">Cladosporium fulvum</name>
    <dbReference type="NCBI Taxonomy" id="5499"/>
    <lineage>
        <taxon>Eukaryota</taxon>
        <taxon>Fungi</taxon>
        <taxon>Dikarya</taxon>
        <taxon>Ascomycota</taxon>
        <taxon>Pezizomycotina</taxon>
        <taxon>Dothideomycetes</taxon>
        <taxon>Dothideomycetidae</taxon>
        <taxon>Mycosphaerellales</taxon>
        <taxon>Mycosphaerellaceae</taxon>
        <taxon>Fulvia</taxon>
    </lineage>
</organism>
<dbReference type="InterPro" id="IPR008630">
    <property type="entry name" value="Glyco_trans_34"/>
</dbReference>
<dbReference type="RefSeq" id="XP_047759254.1">
    <property type="nucleotide sequence ID" value="XM_047907230.1"/>
</dbReference>
<dbReference type="Proteomes" id="UP000756132">
    <property type="component" value="Chromosome 3"/>
</dbReference>
<feature type="transmembrane region" description="Helical" evidence="4">
    <location>
        <begin position="29"/>
        <end position="48"/>
    </location>
</feature>
<dbReference type="EMBL" id="CP090165">
    <property type="protein sequence ID" value="UJO14888.1"/>
    <property type="molecule type" value="Genomic_DNA"/>
</dbReference>
<name>A0A9Q8LDW3_PASFU</name>